<dbReference type="InterPro" id="IPR050765">
    <property type="entry name" value="Riboflavin_Biosynth_HTPR"/>
</dbReference>
<keyword evidence="3" id="KW-1185">Reference proteome</keyword>
<dbReference type="EMBL" id="JAUTXY010000001">
    <property type="protein sequence ID" value="MEE2056550.1"/>
    <property type="molecule type" value="Genomic_DNA"/>
</dbReference>
<gene>
    <name evidence="2" type="ORF">Q7514_03280</name>
</gene>
<dbReference type="Gene3D" id="3.40.430.10">
    <property type="entry name" value="Dihydrofolate Reductase, subunit A"/>
    <property type="match status" value="1"/>
</dbReference>
<proteinExistence type="predicted"/>
<reference evidence="2 3" key="1">
    <citation type="submission" date="2023-07" db="EMBL/GenBank/DDBJ databases">
        <authorList>
            <person name="Girao M."/>
            <person name="Carvalho M.F."/>
        </authorList>
    </citation>
    <scope>NUCLEOTIDE SEQUENCE [LARGE SCALE GENOMIC DNA]</scope>
    <source>
        <strain evidence="2 3">YIM65754</strain>
    </source>
</reference>
<evidence type="ECO:0000313" key="2">
    <source>
        <dbReference type="EMBL" id="MEE2056550.1"/>
    </source>
</evidence>
<dbReference type="Pfam" id="PF01872">
    <property type="entry name" value="RibD_C"/>
    <property type="match status" value="1"/>
</dbReference>
<accession>A0ABU7L4T6</accession>
<organism evidence="2 3">
    <name type="scientific">Rhodococcus artemisiae</name>
    <dbReference type="NCBI Taxonomy" id="714159"/>
    <lineage>
        <taxon>Bacteria</taxon>
        <taxon>Bacillati</taxon>
        <taxon>Actinomycetota</taxon>
        <taxon>Actinomycetes</taxon>
        <taxon>Mycobacteriales</taxon>
        <taxon>Nocardiaceae</taxon>
        <taxon>Rhodococcus</taxon>
    </lineage>
</organism>
<comment type="caution">
    <text evidence="2">The sequence shown here is derived from an EMBL/GenBank/DDBJ whole genome shotgun (WGS) entry which is preliminary data.</text>
</comment>
<evidence type="ECO:0000259" key="1">
    <source>
        <dbReference type="Pfam" id="PF01872"/>
    </source>
</evidence>
<dbReference type="InterPro" id="IPR024072">
    <property type="entry name" value="DHFR-like_dom_sf"/>
</dbReference>
<feature type="domain" description="Bacterial bifunctional deaminase-reductase C-terminal" evidence="1">
    <location>
        <begin position="8"/>
        <end position="177"/>
    </location>
</feature>
<name>A0ABU7L4T6_9NOCA</name>
<dbReference type="PANTHER" id="PTHR38011">
    <property type="entry name" value="DIHYDROFOLATE REDUCTASE FAMILY PROTEIN (AFU_ORTHOLOGUE AFUA_8G06820)"/>
    <property type="match status" value="1"/>
</dbReference>
<protein>
    <submittedName>
        <fullName evidence="2">Dihydrofolate reductase family protein</fullName>
    </submittedName>
</protein>
<sequence length="186" mass="20105">MPRRTTAHLFSSVNGVVESPDKFQFDAFGPEEGELMAESLDGVTDVVIGRKLWQEWSEYWPGADDPFGSFINPVGKHVVTSTLDSERGDGVPLGWNSTVITGDPVEYVRALQQDGSGGITVAGGIETIRSLFLAGVVDALTLTVHPAATNEGRRLFDESVPLTRLNLVDSRITGQGNAVLTYTLRE</sequence>
<dbReference type="InterPro" id="IPR002734">
    <property type="entry name" value="RibDG_C"/>
</dbReference>
<dbReference type="RefSeq" id="WP_330131799.1">
    <property type="nucleotide sequence ID" value="NZ_JAUTXY010000001.1"/>
</dbReference>
<dbReference type="PANTHER" id="PTHR38011:SF2">
    <property type="entry name" value="BIFUNCTIONAL DEAMINASE-REDUCTASE DOMAIN PROTEIN"/>
    <property type="match status" value="1"/>
</dbReference>
<evidence type="ECO:0000313" key="3">
    <source>
        <dbReference type="Proteomes" id="UP001336020"/>
    </source>
</evidence>
<dbReference type="SUPFAM" id="SSF53597">
    <property type="entry name" value="Dihydrofolate reductase-like"/>
    <property type="match status" value="1"/>
</dbReference>
<dbReference type="Proteomes" id="UP001336020">
    <property type="component" value="Unassembled WGS sequence"/>
</dbReference>